<evidence type="ECO:0000259" key="7">
    <source>
        <dbReference type="Pfam" id="PF17167"/>
    </source>
</evidence>
<evidence type="ECO:0000313" key="9">
    <source>
        <dbReference type="Proteomes" id="UP000193083"/>
    </source>
</evidence>
<evidence type="ECO:0000256" key="3">
    <source>
        <dbReference type="SAM" id="MobiDB-lite"/>
    </source>
</evidence>
<dbReference type="InterPro" id="IPR037018">
    <property type="entry name" value="GH65_N"/>
</dbReference>
<dbReference type="EMBL" id="FXBL01000004">
    <property type="protein sequence ID" value="SMH52860.1"/>
    <property type="molecule type" value="Genomic_DNA"/>
</dbReference>
<dbReference type="InterPro" id="IPR037820">
    <property type="entry name" value="GH94N_NdvB"/>
</dbReference>
<keyword evidence="1" id="KW-0328">Glycosyltransferase</keyword>
<dbReference type="InterPro" id="IPR037824">
    <property type="entry name" value="GH94N_2_NdvB"/>
</dbReference>
<feature type="transmembrane region" description="Helical" evidence="4">
    <location>
        <begin position="927"/>
        <end position="947"/>
    </location>
</feature>
<dbReference type="Proteomes" id="UP000193083">
    <property type="component" value="Unassembled WGS sequence"/>
</dbReference>
<feature type="domain" description="Glycoamylase-like" evidence="6">
    <location>
        <begin position="1293"/>
        <end position="1500"/>
    </location>
</feature>
<feature type="region of interest" description="Disordered" evidence="3">
    <location>
        <begin position="1"/>
        <end position="22"/>
    </location>
</feature>
<proteinExistence type="predicted"/>
<dbReference type="InterPro" id="IPR012341">
    <property type="entry name" value="6hp_glycosidase-like_sf"/>
</dbReference>
<dbReference type="CDD" id="cd11756">
    <property type="entry name" value="GH94N_ChvB_NdvB_1_like"/>
    <property type="match status" value="1"/>
</dbReference>
<dbReference type="InterPro" id="IPR010383">
    <property type="entry name" value="Glyco_hydrolase_94_b-supersand"/>
</dbReference>
<feature type="transmembrane region" description="Helical" evidence="4">
    <location>
        <begin position="954"/>
        <end position="973"/>
    </location>
</feature>
<organism evidence="8 9">
    <name type="scientific">Mesorhizobium australicum</name>
    <dbReference type="NCBI Taxonomy" id="536018"/>
    <lineage>
        <taxon>Bacteria</taxon>
        <taxon>Pseudomonadati</taxon>
        <taxon>Pseudomonadota</taxon>
        <taxon>Alphaproteobacteria</taxon>
        <taxon>Hyphomicrobiales</taxon>
        <taxon>Phyllobacteriaceae</taxon>
        <taxon>Mesorhizobium</taxon>
    </lineage>
</organism>
<dbReference type="RefSeq" id="WP_085466383.1">
    <property type="nucleotide sequence ID" value="NZ_FXBL01000004.1"/>
</dbReference>
<dbReference type="Pfam" id="PF17167">
    <property type="entry name" value="Glyco_hydro_94"/>
    <property type="match status" value="1"/>
</dbReference>
<keyword evidence="4" id="KW-0472">Membrane</keyword>
<feature type="domain" description="Glycosyl hydrolase 94 catalytic" evidence="7">
    <location>
        <begin position="2333"/>
        <end position="2757"/>
    </location>
</feature>
<reference evidence="9" key="1">
    <citation type="submission" date="2017-04" db="EMBL/GenBank/DDBJ databases">
        <authorList>
            <person name="Varghese N."/>
            <person name="Submissions S."/>
        </authorList>
    </citation>
    <scope>NUCLEOTIDE SEQUENCE [LARGE SCALE GENOMIC DNA]</scope>
    <source>
        <strain evidence="9">B5P</strain>
    </source>
</reference>
<evidence type="ECO:0000259" key="6">
    <source>
        <dbReference type="Pfam" id="PF10091"/>
    </source>
</evidence>
<feature type="domain" description="Glycosyl hydrolase 94 supersandwich" evidence="5">
    <location>
        <begin position="1544"/>
        <end position="1819"/>
    </location>
</feature>
<dbReference type="InterPro" id="IPR052047">
    <property type="entry name" value="GH94_Enzymes"/>
</dbReference>
<accession>A0A1X7PM74</accession>
<dbReference type="GO" id="GO:0016757">
    <property type="term" value="F:glycosyltransferase activity"/>
    <property type="evidence" value="ECO:0007669"/>
    <property type="project" value="UniProtKB-KW"/>
</dbReference>
<dbReference type="InterPro" id="IPR033432">
    <property type="entry name" value="GH94_catalytic"/>
</dbReference>
<evidence type="ECO:0000256" key="2">
    <source>
        <dbReference type="ARBA" id="ARBA00022679"/>
    </source>
</evidence>
<dbReference type="Pfam" id="PF10091">
    <property type="entry name" value="Glycoamylase"/>
    <property type="match status" value="1"/>
</dbReference>
<dbReference type="PANTHER" id="PTHR37469:SF2">
    <property type="entry name" value="CELLOBIONIC ACID PHOSPHORYLASE"/>
    <property type="match status" value="1"/>
</dbReference>
<dbReference type="Gene3D" id="1.50.10.10">
    <property type="match status" value="1"/>
</dbReference>
<dbReference type="CDD" id="cd11753">
    <property type="entry name" value="GH94N_ChvB_NdvB_2_like"/>
    <property type="match status" value="1"/>
</dbReference>
<dbReference type="InterPro" id="IPR008928">
    <property type="entry name" value="6-hairpin_glycosidase_sf"/>
</dbReference>
<feature type="domain" description="Glycosyl hydrolase 94 supersandwich" evidence="5">
    <location>
        <begin position="2048"/>
        <end position="2318"/>
    </location>
</feature>
<dbReference type="Gene3D" id="2.70.98.40">
    <property type="entry name" value="Glycoside hydrolase, family 65, N-terminal domain"/>
    <property type="match status" value="2"/>
</dbReference>
<feature type="transmembrane region" description="Helical" evidence="4">
    <location>
        <begin position="437"/>
        <end position="462"/>
    </location>
</feature>
<dbReference type="GO" id="GO:0005975">
    <property type="term" value="P:carbohydrate metabolic process"/>
    <property type="evidence" value="ECO:0007669"/>
    <property type="project" value="InterPro"/>
</dbReference>
<dbReference type="Gene3D" id="2.60.420.10">
    <property type="entry name" value="Maltose phosphorylase, domain 3"/>
    <property type="match status" value="1"/>
</dbReference>
<dbReference type="SUPFAM" id="SSF74650">
    <property type="entry name" value="Galactose mutarotase-like"/>
    <property type="match status" value="2"/>
</dbReference>
<evidence type="ECO:0000256" key="1">
    <source>
        <dbReference type="ARBA" id="ARBA00022676"/>
    </source>
</evidence>
<keyword evidence="4" id="KW-1133">Transmembrane helix</keyword>
<feature type="transmembrane region" description="Helical" evidence="4">
    <location>
        <begin position="803"/>
        <end position="822"/>
    </location>
</feature>
<name>A0A1X7PM74_9HYPH</name>
<keyword evidence="9" id="KW-1185">Reference proteome</keyword>
<dbReference type="OrthoDB" id="9769991at2"/>
<dbReference type="InterPro" id="IPR011013">
    <property type="entry name" value="Gal_mutarotase_sf_dom"/>
</dbReference>
<dbReference type="PANTHER" id="PTHR37469">
    <property type="entry name" value="CELLOBIONIC ACID PHOSPHORYLASE-RELATED"/>
    <property type="match status" value="1"/>
</dbReference>
<keyword evidence="4" id="KW-0812">Transmembrane</keyword>
<keyword evidence="2" id="KW-0808">Transferase</keyword>
<dbReference type="SUPFAM" id="SSF48208">
    <property type="entry name" value="Six-hairpin glycosidases"/>
    <property type="match status" value="1"/>
</dbReference>
<feature type="transmembrane region" description="Helical" evidence="4">
    <location>
        <begin position="828"/>
        <end position="848"/>
    </location>
</feature>
<dbReference type="Pfam" id="PF06165">
    <property type="entry name" value="GH94_b-supersand"/>
    <property type="match status" value="2"/>
</dbReference>
<evidence type="ECO:0000256" key="4">
    <source>
        <dbReference type="SAM" id="Phobius"/>
    </source>
</evidence>
<sequence length="2827" mass="313045">MNASVKSLRTDPDVHPLPPKAEQPIRYDFFQEERLGRLGADLASGRIPNFPGLGEGDFHARIKEDAARILAVYNDTNAAQARGETITPAAQWLLDNNYLVEESIVQVRRDLPKRFYRELPTVKLPNGASVPRTLLIAWAYVGHTDSTISPDTLRALVKGYQSVEPLRIGEIWALPSFVRFVLAENLRRLAVRVDRARLMRRTANQTADQLAQQADPAAQEALLSGYTAHASDASFATQLLYRLRDGSRSAGTALQWLERELEKHGSDAEEITRTEHRTLASGNVTTGNIIRGFRTVNDVDWTSWFEGVSLIDAMLRDGSNFSDLDFASRDQYRTSIEDMARRSRLTEHDVTEKALQMAAAADGSDESDIGFFLAGPRRGELERAIGYRPKPMERLMRTLRRGGWLSIAAPVAVLTALFILTAWTVTRAAGLSGEWTALLLVLFAFPAMEGAVALFNTLMLVFMKPTRLVGYEYRDGVPAEARTLVVVPALIGSRGDVEELINRIEVHHLANMRGELYFALLTDWPDSRFEQSDQDLELLAHARAQIAQLNERYPEGVAKRFHLLHRRRLYNEAEGVWMGWERKRGKLDELNLLLRGDPDTTFLPLDHPLPPDVVHVLTLDADTRMTRDAATKMAGKMAHPLNRPVVDVAGRKVVRGYGILQPRVTPSLTSGEESSFFQRVFSANRGLDPYVFAVSDLYQDVFGEGTFTGKGLYHVDAMIAALKDRIAENAVLSHDLLEGAFARAALATDVEVVEDYPAHYPVDASRHHRWARGDWQLLPFIFDLRAGISGVSRWKMIDNLRRTLTPIFWIMAAVAAWALMPFTIASQWMALLVIALFIGPTFDIIHGLTPKSAENTLRGHFAAFVRDFVFASAQVALKIVLIAHSAWMMGDAILRTLHRMFVSRRNLLEWRTASQVQKSQSQGIAPYYRLMFGSVVIGVASVVIAAFGGTTGFYLALAYAVIWIAAPAIAWLVSRSAEIEDQIEVTQSDREKLRRVARRTWLYFETFVTAEHNFLPPDNFQETPHPVEAPRTSPTNIGMYLLSTIAARDFGWISLNDAADRVAATLDTVDKLDKDRGHLYNWYDTRTLNPLYPRYISSVDSGNFAGHLIAVARAFEEWAEAPAAYLQGDLEGVLDTTGMFDLTLSALPDDRRQIRPVRQRLAERVTGMRRAVESIRNEPETAAIRTLNLAVNAAEILKLARALHEETGTAGSDLLVTWAAKLQAVCEAHIADAHFEEAKLAALRARLSEISRRARTIAFKMEFSFLLRQDRKLLSIGYRVDDRQLDESCYDLLASEARLASLFAIAKGDVPTEHWFRLGRPIVEIGFRGALISWSGSMFEYLMPPLVMNEPPGSILEQTSRQVIKRQIAYGRSKGIPWGVSEAAYNARDREMTYQYTNFGVPGLGLKRGLGQNVVIAPYATVLASQFMPHVAVDNLDRLASIGAVGRYGFYDAVDFTPTRVPEGHECAVVRNYYAHHQGMCIVAISNVIHEGRMRERFHADPVIEAAELLLQEKAPRDIPITTVRSEAPERSKLDQVDETPDIRKIADPIRAPKATNVLSNGTYSLMLSSTGAGYARLGDLSITRWQPDPVEDRAGSFIFLRDVESGEWWSATGEPKAAVEETSEVIFSDDKSTFLKTVGNLRSEVECIVASEADGEGRQVTIFNHSGSERVIEVTSFAELALAPEASDSAHPAFSKMFVKTEIDSARGVIFAERRKRAPSDKGIAAAHFLTIGASHTGETEAETDRRAFIGRGRDIRNPAAFDDGARLGGGQGFVLDPIFSLRRRIRIPAHKKVSVTFWTIAAADRAQLEEAIGRIDHPESFARQSMHAWTRSQVQTRHVGFSLADAANVQKLARYLLYPHPALRAAPETIATGMGSQAALWPMSISGDFPIFALRIADVADIEIVAKALRVQEYLRARGLLVDLVVVNEQSSSYVQDLQNAIDWLCENARHRGTELGPRQHIFAVRRDLMDERSYRTLIASALIVLHTRNGKIEDQIDRAEAEQLAAPQPPALPASPPARADRAPAVTSDGLEFWNGYGGFADGGRTYVVRLAAGRATPQPWINVIANPGFGFHVSAEGSTFTWSRNSRDFQLTPWTNDPVTNRPGEGLYIRDLDGGSVLSPFACLAPDAGARYEARHGQGVSVFSARTDELSVRAEMLVDPSEPVKVTRLRVTNRGDATKRLRVYGYAEWVLGTSRSRTAPMIVPSHDAETGALLARNAYSLDYGDRFAFLASDIAPSHRTSDRLEFLGQAGSVIQPAAVASGSALSGKVEPGFDGCAALARDIELAPGMSFDMLWLMGDATSEEEAVSLVKRHRALSFDQRLAENEASWRGFLDTVQVETPDPALDAMVNHWLPYQALACRIRARAGFYQASGAFGFRDQLQDTMALLLHDPELARSQILNAASRQFPDGDVQHWWLPRTGAGVRTMISDDVVWLGYAAAHFIKVTGDASILDQELPFILGDPLKPGEHDSFFTPEVSKEKASVYEHAARALDLAITRTAETGLPLILGGDWNDGMNRVGEGGKGDSVWLGWFLLKTLNDFAPFAQKRGDSARSERWLAHAARLKQALEGSGWDGEWYRRGSFDDGTPLGSHLADECQIDSIAQSWSVLSGQGDAERARLAMASARERLVEPEIGIIRLFKPPFDRTDKEPGYIKAYPPGVRENGGQYTHAAAWFVLALAELGLGDEAHNGFRMLNPVNHALDADAAERYRVEPYVVAADIYSEGPLAGRGGWTWYTGSAGWLYRTAVEGILGLKREGDRLVVKPSLPSGWNGFAATLKLDGRTIRIRVVAEEEAGISVNGRASDHIPLTEDAEVVVKVVRPR</sequence>
<gene>
    <name evidence="8" type="ORF">SAMN02982922_4721</name>
</gene>
<evidence type="ECO:0000259" key="5">
    <source>
        <dbReference type="Pfam" id="PF06165"/>
    </source>
</evidence>
<feature type="transmembrane region" description="Helical" evidence="4">
    <location>
        <begin position="868"/>
        <end position="890"/>
    </location>
</feature>
<evidence type="ECO:0000313" key="8">
    <source>
        <dbReference type="EMBL" id="SMH52860.1"/>
    </source>
</evidence>
<dbReference type="Gene3D" id="1.50.10.140">
    <property type="match status" value="2"/>
</dbReference>
<protein>
    <submittedName>
        <fullName evidence="8">Cyclic beta-1,2-glucan synthetase</fullName>
    </submittedName>
</protein>
<dbReference type="SMART" id="SM01068">
    <property type="entry name" value="CBM_X"/>
    <property type="match status" value="2"/>
</dbReference>
<dbReference type="InterPro" id="IPR019282">
    <property type="entry name" value="Glycoamylase-like_cons_dom"/>
</dbReference>
<feature type="transmembrane region" description="Helical" evidence="4">
    <location>
        <begin position="402"/>
        <end position="425"/>
    </location>
</feature>
<dbReference type="GO" id="GO:0030246">
    <property type="term" value="F:carbohydrate binding"/>
    <property type="evidence" value="ECO:0007669"/>
    <property type="project" value="InterPro"/>
</dbReference>